<evidence type="ECO:0000313" key="2">
    <source>
        <dbReference type="EMBL" id="EJT46347.1"/>
    </source>
</evidence>
<dbReference type="VEuPathDB" id="FungiDB:A1Q1_04994"/>
<dbReference type="Proteomes" id="UP000002748">
    <property type="component" value="Unassembled WGS sequence"/>
</dbReference>
<organism evidence="2 3">
    <name type="scientific">Trichosporon asahii var. asahii (strain ATCC 90039 / CBS 2479 / JCM 2466 / KCTC 7840 / NBRC 103889/ NCYC 2677 / UAMH 7654)</name>
    <name type="common">Yeast</name>
    <dbReference type="NCBI Taxonomy" id="1186058"/>
    <lineage>
        <taxon>Eukaryota</taxon>
        <taxon>Fungi</taxon>
        <taxon>Dikarya</taxon>
        <taxon>Basidiomycota</taxon>
        <taxon>Agaricomycotina</taxon>
        <taxon>Tremellomycetes</taxon>
        <taxon>Trichosporonales</taxon>
        <taxon>Trichosporonaceae</taxon>
        <taxon>Trichosporon</taxon>
    </lineage>
</organism>
<evidence type="ECO:0000313" key="3">
    <source>
        <dbReference type="Proteomes" id="UP000002748"/>
    </source>
</evidence>
<proteinExistence type="predicted"/>
<evidence type="ECO:0000256" key="1">
    <source>
        <dbReference type="SAM" id="MobiDB-lite"/>
    </source>
</evidence>
<protein>
    <submittedName>
        <fullName evidence="2">Uncharacterized protein</fullName>
    </submittedName>
</protein>
<dbReference type="HOGENOM" id="CLU_654141_0_0_1"/>
<accession>J6EU82</accession>
<dbReference type="GeneID" id="25988506"/>
<gene>
    <name evidence="2" type="ORF">A1Q1_04994</name>
</gene>
<dbReference type="OrthoDB" id="2596940at2759"/>
<feature type="region of interest" description="Disordered" evidence="1">
    <location>
        <begin position="344"/>
        <end position="383"/>
    </location>
</feature>
<dbReference type="EMBL" id="ALBS01000295">
    <property type="protein sequence ID" value="EJT46347.1"/>
    <property type="molecule type" value="Genomic_DNA"/>
</dbReference>
<dbReference type="Gene3D" id="3.30.420.40">
    <property type="match status" value="1"/>
</dbReference>
<dbReference type="RefSeq" id="XP_014177276.1">
    <property type="nucleotide sequence ID" value="XM_014321801.1"/>
</dbReference>
<name>J6EU82_TRIAS</name>
<reference evidence="2 3" key="1">
    <citation type="journal article" date="2012" name="Eukaryot. Cell">
        <title>Draft genome sequence of CBS 2479, the standard type strain of Trichosporon asahii.</title>
        <authorList>
            <person name="Yang R.Y."/>
            <person name="Li H.T."/>
            <person name="Zhu H."/>
            <person name="Zhou G.P."/>
            <person name="Wang M."/>
            <person name="Wang L."/>
        </authorList>
    </citation>
    <scope>NUCLEOTIDE SEQUENCE [LARGE SCALE GENOMIC DNA]</scope>
    <source>
        <strain evidence="3">ATCC 90039 / CBS 2479 / JCM 2466 / KCTC 7840 / NCYC 2677 / UAMH 7654</strain>
    </source>
</reference>
<dbReference type="KEGG" id="tasa:A1Q1_04994"/>
<comment type="caution">
    <text evidence="2">The sequence shown here is derived from an EMBL/GenBank/DDBJ whole genome shotgun (WGS) entry which is preliminary data.</text>
</comment>
<dbReference type="AlphaFoldDB" id="J6EU82"/>
<sequence length="425" mass="45557">MNGTVPHPTAIALPPTFPAFLGLVDSTPLQVQAPNLSIMDLFHTAAVPQSVRFTSLASEKVMPSSASRMVPLGYLLSSLLLQSPGAASQQEANLFRDFLLLAQSDVEPLMTPDLPHDFSIADATAVLGVTGSFWILPRAIAGYLTTGAGPHDLCVIQDDIDCLLVQEGCQNVGATLLPLPGAKDIEVAVTHDVNGLAARRLVRDKYANGKWNTLGYLASRFAPGGSLGADNKLFAFAHVPGAELNGTTRFEHGIPVHEFKDLRANTRCVLESQAFGVKARATELGLELPHRVVLVDDTDNHLLGQVFATDVYTPEVRQDAISFGAALLIHNLPQISQALYKTRNESAPNTTPPLTPSTTGANSPPRFEAISSPKCPPSPAPSDSGVVRVRLITPKPQDTWEHELYNAMMPEFLRLSGIVVPSAIF</sequence>